<dbReference type="GeneID" id="120251895"/>
<name>A0AB40ANM4_DIOCR</name>
<dbReference type="GO" id="GO:0047627">
    <property type="term" value="F:adenylylsulfatase activity"/>
    <property type="evidence" value="ECO:0007669"/>
    <property type="project" value="UniProtKB-ARBA"/>
</dbReference>
<dbReference type="AlphaFoldDB" id="A0AB40ANM4"/>
<gene>
    <name evidence="7" type="primary">LOC120251895</name>
</gene>
<dbReference type="InterPro" id="IPR011146">
    <property type="entry name" value="HIT-like"/>
</dbReference>
<dbReference type="Pfam" id="PF01230">
    <property type="entry name" value="HIT"/>
    <property type="match status" value="1"/>
</dbReference>
<feature type="active site" description="Tele-AMP-histidine intermediate" evidence="1">
    <location>
        <position position="284"/>
    </location>
</feature>
<feature type="short sequence motif" description="Histidine triad motif" evidence="2 3">
    <location>
        <begin position="282"/>
        <end position="286"/>
    </location>
</feature>
<dbReference type="InterPro" id="IPR001310">
    <property type="entry name" value="Histidine_triad_HIT"/>
</dbReference>
<keyword evidence="6" id="KW-1185">Reference proteome</keyword>
<dbReference type="InterPro" id="IPR036265">
    <property type="entry name" value="HIT-like_sf"/>
</dbReference>
<evidence type="ECO:0000256" key="4">
    <source>
        <dbReference type="SAM" id="Coils"/>
    </source>
</evidence>
<evidence type="ECO:0000256" key="3">
    <source>
        <dbReference type="PROSITE-ProRule" id="PRU00464"/>
    </source>
</evidence>
<dbReference type="Proteomes" id="UP001515500">
    <property type="component" value="Chromosome 1"/>
</dbReference>
<protein>
    <submittedName>
        <fullName evidence="7">Uncharacterized protein LOC120251895</fullName>
    </submittedName>
</protein>
<keyword evidence="4" id="KW-0175">Coiled coil</keyword>
<dbReference type="Pfam" id="PF03004">
    <property type="entry name" value="Transposase_24"/>
    <property type="match status" value="1"/>
</dbReference>
<dbReference type="SUPFAM" id="SSF54197">
    <property type="entry name" value="HIT-like"/>
    <property type="match status" value="1"/>
</dbReference>
<feature type="domain" description="HIT" evidence="5">
    <location>
        <begin position="187"/>
        <end position="298"/>
    </location>
</feature>
<evidence type="ECO:0000256" key="1">
    <source>
        <dbReference type="PIRSR" id="PIRSR601310-1"/>
    </source>
</evidence>
<dbReference type="InterPro" id="IPR019808">
    <property type="entry name" value="Histidine_triad_CS"/>
</dbReference>
<reference evidence="7" key="2">
    <citation type="submission" date="2025-08" db="UniProtKB">
        <authorList>
            <consortium name="RefSeq"/>
        </authorList>
    </citation>
    <scope>IDENTIFICATION</scope>
</reference>
<sequence>MKCDPNGPREANIARKPLEIPLEQWVAFVDYRARPDKKAKAEQNTINRTHQTMPHTLGSKSIARLENEMEKQLGRSVTRVELFQASHTTSDGSFANEVARHNHEDLIIRSQGSSENEAFTSVFGKEHPGYVRGMGLGVVPTQIYGSSSSSSRRNEASGGTQAEINELRDTVQLLRQQVQENEQRFQQQLSILTQQLANQNQNIATNQVLAFRDIEPQAPTRILIIPKVKDGLSGLSKAEERYIKILGYLLYMAKVVANQEGLDDGFRIVINDGPNGYQLVYHLHIHLIGGRQMNWPPG</sequence>
<dbReference type="Gene3D" id="3.30.428.10">
    <property type="entry name" value="HIT-like"/>
    <property type="match status" value="1"/>
</dbReference>
<dbReference type="PANTHER" id="PTHR23089">
    <property type="entry name" value="HISTIDINE TRIAD HIT PROTEIN"/>
    <property type="match status" value="1"/>
</dbReference>
<reference evidence="6" key="1">
    <citation type="submission" date="2025-05" db="UniProtKB">
        <authorList>
            <consortium name="RefSeq"/>
        </authorList>
    </citation>
    <scope>NUCLEOTIDE SEQUENCE [LARGE SCALE GENOMIC DNA]</scope>
</reference>
<feature type="coiled-coil region" evidence="4">
    <location>
        <begin position="164"/>
        <end position="202"/>
    </location>
</feature>
<dbReference type="PROSITE" id="PS00892">
    <property type="entry name" value="HIT_1"/>
    <property type="match status" value="1"/>
</dbReference>
<organism evidence="6 7">
    <name type="scientific">Dioscorea cayennensis subsp. rotundata</name>
    <name type="common">White Guinea yam</name>
    <name type="synonym">Dioscorea rotundata</name>
    <dbReference type="NCBI Taxonomy" id="55577"/>
    <lineage>
        <taxon>Eukaryota</taxon>
        <taxon>Viridiplantae</taxon>
        <taxon>Streptophyta</taxon>
        <taxon>Embryophyta</taxon>
        <taxon>Tracheophyta</taxon>
        <taxon>Spermatophyta</taxon>
        <taxon>Magnoliopsida</taxon>
        <taxon>Liliopsida</taxon>
        <taxon>Dioscoreales</taxon>
        <taxon>Dioscoreaceae</taxon>
        <taxon>Dioscorea</taxon>
    </lineage>
</organism>
<evidence type="ECO:0000259" key="5">
    <source>
        <dbReference type="PROSITE" id="PS51084"/>
    </source>
</evidence>
<accession>A0AB40ANM4</accession>
<proteinExistence type="predicted"/>
<dbReference type="RefSeq" id="XP_039116512.1">
    <property type="nucleotide sequence ID" value="XM_039260578.1"/>
</dbReference>
<evidence type="ECO:0000256" key="2">
    <source>
        <dbReference type="PIRSR" id="PIRSR601310-3"/>
    </source>
</evidence>
<dbReference type="PRINTS" id="PR00332">
    <property type="entry name" value="HISTRIAD"/>
</dbReference>
<evidence type="ECO:0000313" key="6">
    <source>
        <dbReference type="Proteomes" id="UP001515500"/>
    </source>
</evidence>
<dbReference type="PROSITE" id="PS51084">
    <property type="entry name" value="HIT_2"/>
    <property type="match status" value="1"/>
</dbReference>
<evidence type="ECO:0000313" key="7">
    <source>
        <dbReference type="RefSeq" id="XP_039116512.1"/>
    </source>
</evidence>
<dbReference type="InterPro" id="IPR004252">
    <property type="entry name" value="Probable_transposase_24"/>
</dbReference>